<proteinExistence type="predicted"/>
<sequence>MILGGIDLSTYGIIPIQNGNGNIALQGCFDMPARIGKTYHEWQDENGIEPYVRSDEIRFGGRDIKLTALMAHEFENDLLRRLYQFYDAIQFNSLITLETDYGNYDVYLKDEIKAEYYNRGLAKIEILFRQPSVSIVGNIPASDGTLYGIDGISFQTLGLNILEIDGRYNLPATKSQQFTAYSSEGYQITKRTFREITLKCLIVESDLNAFQTRINSLSKLFAKEGLRTITYRHDALRTFFVKDGFQVTDVYITPSEVFGLLTVRCVQVGSNLDWNFLQNHAGVNILTNTGQPITIDQENGYRDYNYLYTNANQLLTNSNGMKIKINEL</sequence>
<dbReference type="STRING" id="1079859.SAMN04515674_113138"/>
<dbReference type="AlphaFoldDB" id="A0A1I5YU99"/>
<dbReference type="EMBL" id="FOXH01000013">
    <property type="protein sequence ID" value="SFQ27016.1"/>
    <property type="molecule type" value="Genomic_DNA"/>
</dbReference>
<evidence type="ECO:0000313" key="3">
    <source>
        <dbReference type="Proteomes" id="UP000199306"/>
    </source>
</evidence>
<evidence type="ECO:0000313" key="2">
    <source>
        <dbReference type="EMBL" id="SFQ47427.1"/>
    </source>
</evidence>
<protein>
    <recommendedName>
        <fullName evidence="4">Phage tail protein</fullName>
    </recommendedName>
</protein>
<name>A0A1I5YU99_9BACT</name>
<dbReference type="Proteomes" id="UP000199306">
    <property type="component" value="Unassembled WGS sequence"/>
</dbReference>
<dbReference type="EMBL" id="FOXH01000021">
    <property type="protein sequence ID" value="SFQ47427.1"/>
    <property type="molecule type" value="Genomic_DNA"/>
</dbReference>
<evidence type="ECO:0000313" key="1">
    <source>
        <dbReference type="EMBL" id="SFQ27016.1"/>
    </source>
</evidence>
<gene>
    <name evidence="1" type="ORF">SAMN04515674_113138</name>
    <name evidence="2" type="ORF">SAMN04515674_12152</name>
</gene>
<keyword evidence="3" id="KW-1185">Reference proteome</keyword>
<reference evidence="2 3" key="1">
    <citation type="submission" date="2016-10" db="EMBL/GenBank/DDBJ databases">
        <authorList>
            <person name="de Groot N.N."/>
        </authorList>
    </citation>
    <scope>NUCLEOTIDE SEQUENCE [LARGE SCALE GENOMIC DNA]</scope>
    <source>
        <strain evidence="2">E92</strain>
        <strain evidence="3">E92,LMG 26720,CCM 7988</strain>
    </source>
</reference>
<evidence type="ECO:0008006" key="4">
    <source>
        <dbReference type="Google" id="ProtNLM"/>
    </source>
</evidence>
<dbReference type="RefSeq" id="WP_092018840.1">
    <property type="nucleotide sequence ID" value="NZ_FOXH01000013.1"/>
</dbReference>
<accession>A0A1I5YU99</accession>
<organism evidence="2 3">
    <name type="scientific">Pseudarcicella hirudinis</name>
    <dbReference type="NCBI Taxonomy" id="1079859"/>
    <lineage>
        <taxon>Bacteria</taxon>
        <taxon>Pseudomonadati</taxon>
        <taxon>Bacteroidota</taxon>
        <taxon>Cytophagia</taxon>
        <taxon>Cytophagales</taxon>
        <taxon>Flectobacillaceae</taxon>
        <taxon>Pseudarcicella</taxon>
    </lineage>
</organism>
<dbReference type="OrthoDB" id="1525027at2"/>